<keyword evidence="2" id="KW-0732">Signal</keyword>
<evidence type="ECO:0000313" key="4">
    <source>
        <dbReference type="Proteomes" id="UP001451303"/>
    </source>
</evidence>
<organism evidence="3 4">
    <name type="scientific">Neurospora intermedia</name>
    <dbReference type="NCBI Taxonomy" id="5142"/>
    <lineage>
        <taxon>Eukaryota</taxon>
        <taxon>Fungi</taxon>
        <taxon>Dikarya</taxon>
        <taxon>Ascomycota</taxon>
        <taxon>Pezizomycotina</taxon>
        <taxon>Sordariomycetes</taxon>
        <taxon>Sordariomycetidae</taxon>
        <taxon>Sordariales</taxon>
        <taxon>Sordariaceae</taxon>
        <taxon>Neurospora</taxon>
    </lineage>
</organism>
<feature type="region of interest" description="Disordered" evidence="1">
    <location>
        <begin position="99"/>
        <end position="123"/>
    </location>
</feature>
<sequence>MIAPSSWFVVLQLLVKARLTVSIHHPTTFPSLFEATSCAGSLSRVCTSGAVQPLLLTLNQCHTSFGMALKRTMKHPLLGVSAASCHCLDENCIRMRSSIPGVNSTQSRSSGQEPRPQGSGDLVQGERSFFSAIHVCRGDLGKNHIGARPVNAPPNRR</sequence>
<evidence type="ECO:0000313" key="3">
    <source>
        <dbReference type="EMBL" id="KAL0473557.1"/>
    </source>
</evidence>
<proteinExistence type="predicted"/>
<accession>A0ABR3DLL3</accession>
<name>A0ABR3DLL3_NEUIN</name>
<comment type="caution">
    <text evidence="3">The sequence shown here is derived from an EMBL/GenBank/DDBJ whole genome shotgun (WGS) entry which is preliminary data.</text>
</comment>
<protein>
    <recommendedName>
        <fullName evidence="5">Secreted protein</fullName>
    </recommendedName>
</protein>
<feature type="signal peptide" evidence="2">
    <location>
        <begin position="1"/>
        <end position="22"/>
    </location>
</feature>
<dbReference type="Proteomes" id="UP001451303">
    <property type="component" value="Unassembled WGS sequence"/>
</dbReference>
<feature type="chain" id="PRO_5045600879" description="Secreted protein" evidence="2">
    <location>
        <begin position="23"/>
        <end position="157"/>
    </location>
</feature>
<evidence type="ECO:0000256" key="2">
    <source>
        <dbReference type="SAM" id="SignalP"/>
    </source>
</evidence>
<gene>
    <name evidence="3" type="ORF">QR685DRAFT_178976</name>
</gene>
<feature type="compositionally biased region" description="Polar residues" evidence="1">
    <location>
        <begin position="100"/>
        <end position="112"/>
    </location>
</feature>
<reference evidence="3 4" key="1">
    <citation type="submission" date="2023-09" db="EMBL/GenBank/DDBJ databases">
        <title>Multi-omics analysis of a traditional fermented food reveals byproduct-associated fungal strains for waste-to-food upcycling.</title>
        <authorList>
            <consortium name="Lawrence Berkeley National Laboratory"/>
            <person name="Rekdal V.M."/>
            <person name="Villalobos-Escobedo J.M."/>
            <person name="Rodriguez-Valeron N."/>
            <person name="Garcia M.O."/>
            <person name="Vasquez D.P."/>
            <person name="Damayanti I."/>
            <person name="Sorensen P.M."/>
            <person name="Baidoo E.E."/>
            <person name="De Carvalho A.C."/>
            <person name="Riley R."/>
            <person name="Lipzen A."/>
            <person name="He G."/>
            <person name="Yan M."/>
            <person name="Haridas S."/>
            <person name="Daum C."/>
            <person name="Yoshinaga Y."/>
            <person name="Ng V."/>
            <person name="Grigoriev I.V."/>
            <person name="Munk R."/>
            <person name="Nuraida L."/>
            <person name="Wijaya C.H."/>
            <person name="Morales P.-C."/>
            <person name="Keasling J.D."/>
        </authorList>
    </citation>
    <scope>NUCLEOTIDE SEQUENCE [LARGE SCALE GENOMIC DNA]</scope>
    <source>
        <strain evidence="3 4">FGSC 2613</strain>
    </source>
</reference>
<evidence type="ECO:0008006" key="5">
    <source>
        <dbReference type="Google" id="ProtNLM"/>
    </source>
</evidence>
<keyword evidence="4" id="KW-1185">Reference proteome</keyword>
<dbReference type="EMBL" id="JAVLET010000002">
    <property type="protein sequence ID" value="KAL0473557.1"/>
    <property type="molecule type" value="Genomic_DNA"/>
</dbReference>
<evidence type="ECO:0000256" key="1">
    <source>
        <dbReference type="SAM" id="MobiDB-lite"/>
    </source>
</evidence>